<name>A0A559IQ86_9BACL</name>
<dbReference type="Proteomes" id="UP000318102">
    <property type="component" value="Unassembled WGS sequence"/>
</dbReference>
<proteinExistence type="predicted"/>
<keyword evidence="3" id="KW-1185">Reference proteome</keyword>
<evidence type="ECO:0000313" key="2">
    <source>
        <dbReference type="EMBL" id="TVX89801.1"/>
    </source>
</evidence>
<protein>
    <submittedName>
        <fullName evidence="2">DUF1992 domain-containing protein</fullName>
    </submittedName>
</protein>
<dbReference type="AlphaFoldDB" id="A0A559IQ86"/>
<dbReference type="RefSeq" id="WP_144992638.1">
    <property type="nucleotide sequence ID" value="NZ_VNJK01000002.1"/>
</dbReference>
<feature type="compositionally biased region" description="Basic and acidic residues" evidence="1">
    <location>
        <begin position="19"/>
        <end position="31"/>
    </location>
</feature>
<dbReference type="EMBL" id="VNJK01000002">
    <property type="protein sequence ID" value="TVX89801.1"/>
    <property type="molecule type" value="Genomic_DNA"/>
</dbReference>
<sequence length="120" mass="13645">MSLYRGDFMDDIVGNYEKSGKMDDLHGKGKPLEPSSGDPLQGVLKEANYLPGWLEQQQLIRKDIIQAIELLRLEGASPKVQICLNKLNTDITQYNTSCPPIMQRGFITLENIHTKLEQWN</sequence>
<organism evidence="2 3">
    <name type="scientific">Paenibacillus agilis</name>
    <dbReference type="NCBI Taxonomy" id="3020863"/>
    <lineage>
        <taxon>Bacteria</taxon>
        <taxon>Bacillati</taxon>
        <taxon>Bacillota</taxon>
        <taxon>Bacilli</taxon>
        <taxon>Bacillales</taxon>
        <taxon>Paenibacillaceae</taxon>
        <taxon>Paenibacillus</taxon>
    </lineage>
</organism>
<comment type="caution">
    <text evidence="2">The sequence shown here is derived from an EMBL/GenBank/DDBJ whole genome shotgun (WGS) entry which is preliminary data.</text>
</comment>
<accession>A0A559IQ86</accession>
<gene>
    <name evidence="2" type="ORF">FPZ44_18815</name>
</gene>
<evidence type="ECO:0000313" key="3">
    <source>
        <dbReference type="Proteomes" id="UP000318102"/>
    </source>
</evidence>
<evidence type="ECO:0000256" key="1">
    <source>
        <dbReference type="SAM" id="MobiDB-lite"/>
    </source>
</evidence>
<feature type="region of interest" description="Disordered" evidence="1">
    <location>
        <begin position="19"/>
        <end position="38"/>
    </location>
</feature>
<dbReference type="OrthoDB" id="9798476at2"/>
<reference evidence="2 3" key="1">
    <citation type="submission" date="2019-07" db="EMBL/GenBank/DDBJ databases">
        <authorList>
            <person name="Kim J."/>
        </authorList>
    </citation>
    <scope>NUCLEOTIDE SEQUENCE [LARGE SCALE GENOMIC DNA]</scope>
    <source>
        <strain evidence="2 3">N4</strain>
    </source>
</reference>